<evidence type="ECO:0000313" key="2">
    <source>
        <dbReference type="Proteomes" id="UP000027345"/>
    </source>
</evidence>
<dbReference type="EMBL" id="JMQI01000011">
    <property type="protein sequence ID" value="KDN23204.1"/>
    <property type="molecule type" value="Genomic_DNA"/>
</dbReference>
<reference evidence="1 2" key="1">
    <citation type="submission" date="2014-05" db="EMBL/GenBank/DDBJ databases">
        <title>Draft genome sequence of Amycolatopsis rifamycinica DSM 46095.</title>
        <authorList>
            <person name="Lal R."/>
            <person name="Saxena A."/>
            <person name="Kumari R."/>
            <person name="Mukherjee U."/>
            <person name="Singh P."/>
            <person name="Sangwan N."/>
            <person name="Mahato N.K."/>
        </authorList>
    </citation>
    <scope>NUCLEOTIDE SEQUENCE [LARGE SCALE GENOMIC DNA]</scope>
    <source>
        <strain evidence="1 2">DSM 46095</strain>
    </source>
</reference>
<dbReference type="Proteomes" id="UP000027345">
    <property type="component" value="Unassembled WGS sequence"/>
</dbReference>
<dbReference type="AlphaFoldDB" id="A0A066UGE6"/>
<keyword evidence="2" id="KW-1185">Reference proteome</keyword>
<dbReference type="RefSeq" id="WP_043776911.1">
    <property type="nucleotide sequence ID" value="NZ_JMQI01000011.1"/>
</dbReference>
<sequence>MFGKKKTEDEAIGEAVTHLMLSRMKPEHRSGVLSQLSDGQRRQVLNAELEGRKAAWERQHGTKWGGS</sequence>
<organism evidence="1 2">
    <name type="scientific">Amycolatopsis rifamycinica</name>
    <dbReference type="NCBI Taxonomy" id="287986"/>
    <lineage>
        <taxon>Bacteria</taxon>
        <taxon>Bacillati</taxon>
        <taxon>Actinomycetota</taxon>
        <taxon>Actinomycetes</taxon>
        <taxon>Pseudonocardiales</taxon>
        <taxon>Pseudonocardiaceae</taxon>
        <taxon>Amycolatopsis</taxon>
    </lineage>
</organism>
<dbReference type="STRING" id="287986.DV20_05665"/>
<protein>
    <submittedName>
        <fullName evidence="1">Uncharacterized protein</fullName>
    </submittedName>
</protein>
<accession>A0A066UGE6</accession>
<gene>
    <name evidence="1" type="ORF">DV20_05665</name>
</gene>
<comment type="caution">
    <text evidence="1">The sequence shown here is derived from an EMBL/GenBank/DDBJ whole genome shotgun (WGS) entry which is preliminary data.</text>
</comment>
<name>A0A066UGE6_9PSEU</name>
<proteinExistence type="predicted"/>
<evidence type="ECO:0000313" key="1">
    <source>
        <dbReference type="EMBL" id="KDN23204.1"/>
    </source>
</evidence>